<accession>A0A9X5CG25</accession>
<dbReference type="EMBL" id="VIRB01000136">
    <property type="protein sequence ID" value="NDO71376.1"/>
    <property type="molecule type" value="Genomic_DNA"/>
</dbReference>
<protein>
    <submittedName>
        <fullName evidence="1">Uncharacterized protein</fullName>
    </submittedName>
</protein>
<dbReference type="AlphaFoldDB" id="A0A9X5CG25"/>
<sequence length="59" mass="6979">MREYFSGRLSPEDKEKFEQLSNLIHEAIYMESYANFSYGFRLGVVLMTDVMTGYEEPEE</sequence>
<proteinExistence type="predicted"/>
<reference evidence="1 2" key="1">
    <citation type="submission" date="2019-07" db="EMBL/GenBank/DDBJ databases">
        <title>Draft genome sequences of 15 bacterial species constituting the stable defined intestinal microbiota of the GM15 gnotobiotic mouse model.</title>
        <authorList>
            <person name="Elie C."/>
            <person name="Mathieu A."/>
            <person name="Saliou A."/>
            <person name="Darnaud M."/>
            <person name="Leulier F."/>
            <person name="Tamellini A."/>
        </authorList>
    </citation>
    <scope>NUCLEOTIDE SEQUENCE [LARGE SCALE GENOMIC DNA]</scope>
    <source>
        <strain evidence="2">ASF 502</strain>
    </source>
</reference>
<comment type="caution">
    <text evidence="1">The sequence shown here is derived from an EMBL/GenBank/DDBJ whole genome shotgun (WGS) entry which is preliminary data.</text>
</comment>
<gene>
    <name evidence="1" type="ORF">FMM80_23100</name>
</gene>
<organism evidence="1 2">
    <name type="scientific">Schaedlerella arabinosiphila</name>
    <dbReference type="NCBI Taxonomy" id="2044587"/>
    <lineage>
        <taxon>Bacteria</taxon>
        <taxon>Bacillati</taxon>
        <taxon>Bacillota</taxon>
        <taxon>Clostridia</taxon>
        <taxon>Lachnospirales</taxon>
        <taxon>Lachnospiraceae</taxon>
        <taxon>Schaedlerella</taxon>
    </lineage>
</organism>
<dbReference type="Pfam" id="PF20648">
    <property type="entry name" value="DUF6809"/>
    <property type="match status" value="1"/>
</dbReference>
<dbReference type="OrthoDB" id="9795830at2"/>
<dbReference type="InterPro" id="IPR049215">
    <property type="entry name" value="DUF6809"/>
</dbReference>
<evidence type="ECO:0000313" key="1">
    <source>
        <dbReference type="EMBL" id="NDO71376.1"/>
    </source>
</evidence>
<dbReference type="Proteomes" id="UP000474104">
    <property type="component" value="Unassembled WGS sequence"/>
</dbReference>
<evidence type="ECO:0000313" key="2">
    <source>
        <dbReference type="Proteomes" id="UP000474104"/>
    </source>
</evidence>
<name>A0A9X5CG25_9FIRM</name>